<evidence type="ECO:0000313" key="2">
    <source>
        <dbReference type="EMBL" id="RAI37511.1"/>
    </source>
</evidence>
<feature type="compositionally biased region" description="Basic and acidic residues" evidence="1">
    <location>
        <begin position="1"/>
        <end position="18"/>
    </location>
</feature>
<gene>
    <name evidence="2" type="ORF">CH338_15865</name>
</gene>
<name>A0A327KH98_9BRAD</name>
<organism evidence="2 3">
    <name type="scientific">Rhodoplanes elegans</name>
    <dbReference type="NCBI Taxonomy" id="29408"/>
    <lineage>
        <taxon>Bacteria</taxon>
        <taxon>Pseudomonadati</taxon>
        <taxon>Pseudomonadota</taxon>
        <taxon>Alphaproteobacteria</taxon>
        <taxon>Hyphomicrobiales</taxon>
        <taxon>Nitrobacteraceae</taxon>
        <taxon>Rhodoplanes</taxon>
    </lineage>
</organism>
<proteinExistence type="predicted"/>
<dbReference type="AlphaFoldDB" id="A0A327KH98"/>
<reference evidence="2 3" key="1">
    <citation type="submission" date="2017-07" db="EMBL/GenBank/DDBJ databases">
        <title>Draft Genome Sequences of Select Purple Nonsulfur Bacteria.</title>
        <authorList>
            <person name="Lasarre B."/>
            <person name="Mckinlay J.B."/>
        </authorList>
    </citation>
    <scope>NUCLEOTIDE SEQUENCE [LARGE SCALE GENOMIC DNA]</scope>
    <source>
        <strain evidence="2 3">DSM 11907</strain>
    </source>
</reference>
<feature type="region of interest" description="Disordered" evidence="1">
    <location>
        <begin position="1"/>
        <end position="23"/>
    </location>
</feature>
<evidence type="ECO:0000256" key="1">
    <source>
        <dbReference type="SAM" id="MobiDB-lite"/>
    </source>
</evidence>
<dbReference type="Proteomes" id="UP000248863">
    <property type="component" value="Unassembled WGS sequence"/>
</dbReference>
<protein>
    <submittedName>
        <fullName evidence="2">Uncharacterized protein</fullName>
    </submittedName>
</protein>
<comment type="caution">
    <text evidence="2">The sequence shown here is derived from an EMBL/GenBank/DDBJ whole genome shotgun (WGS) entry which is preliminary data.</text>
</comment>
<accession>A0A327KH98</accession>
<keyword evidence="3" id="KW-1185">Reference proteome</keyword>
<dbReference type="EMBL" id="NPEU01000180">
    <property type="protein sequence ID" value="RAI37511.1"/>
    <property type="molecule type" value="Genomic_DNA"/>
</dbReference>
<sequence>MGGRHGDRGTGPARRADGPEQPGVRVALVGRLTRPRSAPRPHARDAVLLADARFILEPDLDRLAVGDVGEMGAQRRCEVFLNAAIVPASCAG</sequence>
<evidence type="ECO:0000313" key="3">
    <source>
        <dbReference type="Proteomes" id="UP000248863"/>
    </source>
</evidence>